<organism evidence="2 3">
    <name type="scientific">Microbulbifer halophilus</name>
    <dbReference type="NCBI Taxonomy" id="453963"/>
    <lineage>
        <taxon>Bacteria</taxon>
        <taxon>Pseudomonadati</taxon>
        <taxon>Pseudomonadota</taxon>
        <taxon>Gammaproteobacteria</taxon>
        <taxon>Cellvibrionales</taxon>
        <taxon>Microbulbiferaceae</taxon>
        <taxon>Microbulbifer</taxon>
    </lineage>
</organism>
<gene>
    <name evidence="2" type="ORF">ACFSKX_12375</name>
</gene>
<dbReference type="NCBIfam" id="TIGR02001">
    <property type="entry name" value="gcw_chp"/>
    <property type="match status" value="1"/>
</dbReference>
<reference evidence="3" key="1">
    <citation type="journal article" date="2019" name="Int. J. Syst. Evol. Microbiol.">
        <title>The Global Catalogue of Microorganisms (GCM) 10K type strain sequencing project: providing services to taxonomists for standard genome sequencing and annotation.</title>
        <authorList>
            <consortium name="The Broad Institute Genomics Platform"/>
            <consortium name="The Broad Institute Genome Sequencing Center for Infectious Disease"/>
            <person name="Wu L."/>
            <person name="Ma J."/>
        </authorList>
    </citation>
    <scope>NUCLEOTIDE SEQUENCE [LARGE SCALE GENOMIC DNA]</scope>
    <source>
        <strain evidence="3">KCTC 12848</strain>
    </source>
</reference>
<keyword evidence="1" id="KW-0732">Signal</keyword>
<keyword evidence="3" id="KW-1185">Reference proteome</keyword>
<feature type="chain" id="PRO_5046008540" evidence="1">
    <location>
        <begin position="26"/>
        <end position="247"/>
    </location>
</feature>
<proteinExistence type="predicted"/>
<comment type="caution">
    <text evidence="2">The sequence shown here is derived from an EMBL/GenBank/DDBJ whole genome shotgun (WGS) entry which is preliminary data.</text>
</comment>
<name>A0ABW5ECV9_9GAMM</name>
<dbReference type="Pfam" id="PF09694">
    <property type="entry name" value="Gcw_chp"/>
    <property type="match status" value="1"/>
</dbReference>
<dbReference type="RefSeq" id="WP_265723260.1">
    <property type="nucleotide sequence ID" value="NZ_JAPIVK010000044.1"/>
</dbReference>
<protein>
    <submittedName>
        <fullName evidence="2">TorF family putative porin</fullName>
    </submittedName>
</protein>
<evidence type="ECO:0000313" key="3">
    <source>
        <dbReference type="Proteomes" id="UP001597425"/>
    </source>
</evidence>
<dbReference type="Proteomes" id="UP001597425">
    <property type="component" value="Unassembled WGS sequence"/>
</dbReference>
<sequence>MKKSDIAAVWAVACMVLYSAAGYSAEEESDDTIGTFAGSAKLASDYMFRSISNSNNRPQVNVDFNWSHDSGVYLGVWSTNTDFGGTGNSMELDPYIGVAGDIGDSGFSYDLGYWAYFYPGSPSDLDYGEVYITPSYSAGNITISPSFWYSDNYFGDDFLNGVESLAYEVTVSADFQRDISISARVGEQTFQSEFDALNYTYWDIGISQTWNHFTFDLRWHDTNGVDPFLANPKLGNGEMVFSITRSF</sequence>
<dbReference type="InterPro" id="IPR010239">
    <property type="entry name" value="CHP02001"/>
</dbReference>
<dbReference type="EMBL" id="JBHUJD010000015">
    <property type="protein sequence ID" value="MFD2311214.1"/>
    <property type="molecule type" value="Genomic_DNA"/>
</dbReference>
<accession>A0ABW5ECV9</accession>
<evidence type="ECO:0000313" key="2">
    <source>
        <dbReference type="EMBL" id="MFD2311214.1"/>
    </source>
</evidence>
<evidence type="ECO:0000256" key="1">
    <source>
        <dbReference type="SAM" id="SignalP"/>
    </source>
</evidence>
<feature type="signal peptide" evidence="1">
    <location>
        <begin position="1"/>
        <end position="25"/>
    </location>
</feature>